<keyword evidence="2" id="KW-0812">Transmembrane</keyword>
<dbReference type="AlphaFoldDB" id="A0A7S3DQZ5"/>
<dbReference type="EMBL" id="HBHT01021469">
    <property type="protein sequence ID" value="CAD9971103.1"/>
    <property type="molecule type" value="Transcribed_RNA"/>
</dbReference>
<organism evidence="3">
    <name type="scientific">Entomoneis paludosa</name>
    <dbReference type="NCBI Taxonomy" id="265537"/>
    <lineage>
        <taxon>Eukaryota</taxon>
        <taxon>Sar</taxon>
        <taxon>Stramenopiles</taxon>
        <taxon>Ochrophyta</taxon>
        <taxon>Bacillariophyta</taxon>
        <taxon>Bacillariophyceae</taxon>
        <taxon>Bacillariophycidae</taxon>
        <taxon>Entomoneidaceae</taxon>
        <taxon>Entomoneis</taxon>
    </lineage>
</organism>
<feature type="transmembrane region" description="Helical" evidence="2">
    <location>
        <begin position="259"/>
        <end position="280"/>
    </location>
</feature>
<keyword evidence="2" id="KW-0472">Membrane</keyword>
<keyword evidence="2" id="KW-1133">Transmembrane helix</keyword>
<feature type="transmembrane region" description="Helical" evidence="2">
    <location>
        <begin position="193"/>
        <end position="211"/>
    </location>
</feature>
<evidence type="ECO:0000313" key="3">
    <source>
        <dbReference type="EMBL" id="CAD9971103.1"/>
    </source>
</evidence>
<reference evidence="3" key="1">
    <citation type="submission" date="2021-01" db="EMBL/GenBank/DDBJ databases">
        <authorList>
            <person name="Corre E."/>
            <person name="Pelletier E."/>
            <person name="Niang G."/>
            <person name="Scheremetjew M."/>
            <person name="Finn R."/>
            <person name="Kale V."/>
            <person name="Holt S."/>
            <person name="Cochrane G."/>
            <person name="Meng A."/>
            <person name="Brown T."/>
            <person name="Cohen L."/>
        </authorList>
    </citation>
    <scope>NUCLEOTIDE SEQUENCE</scope>
    <source>
        <strain evidence="3">CCMP125</strain>
    </source>
</reference>
<feature type="region of interest" description="Disordered" evidence="1">
    <location>
        <begin position="368"/>
        <end position="452"/>
    </location>
</feature>
<evidence type="ECO:0000256" key="1">
    <source>
        <dbReference type="SAM" id="MobiDB-lite"/>
    </source>
</evidence>
<feature type="transmembrane region" description="Helical" evidence="2">
    <location>
        <begin position="334"/>
        <end position="355"/>
    </location>
</feature>
<gene>
    <name evidence="3" type="ORF">APAL1065_LOCUS14402</name>
</gene>
<accession>A0A7S3DQZ5</accession>
<dbReference type="Gene3D" id="2.160.20.10">
    <property type="entry name" value="Single-stranded right-handed beta-helix, Pectin lyase-like"/>
    <property type="match status" value="1"/>
</dbReference>
<protein>
    <submittedName>
        <fullName evidence="3">Uncharacterized protein</fullName>
    </submittedName>
</protein>
<feature type="compositionally biased region" description="Polar residues" evidence="1">
    <location>
        <begin position="433"/>
        <end position="452"/>
    </location>
</feature>
<name>A0A7S3DQZ5_9STRA</name>
<sequence>MTFERIYASGLGLTIGSISGTTVRDIVFRDSYLFKTFKGIYMKFRMPSNPLDSGNGLVENIYYENITMEAPIQWPIWIGPAQQTGGSSANLCHASPCSLCWPTLPFQTCDAVPNTQYRNITLKDIHIRNPQGSPGMILGGSDYGDGEASIVDLRFINVRVEVGAKGDDGVDLLSLFPSLKYPIDDNLAKRSVAAFYVIILVAALCLLTILTNSWRKRRRRRLDQSSSIGHNARAEHEGVMVEHEGLRRTRKWSKNGSKAALVAISMANILITIQLIHTFFMTPNIRSPQHYFVCRGVERGVATGATFPIPSCFADKTGRKAPSYSYIPILREQIVIALVLGSCWLAYCVMMRKLWPQADCFQRDRARGHRPIPESDTFQDDNDRGDESSSDGEELEDRNQMESQNSEESELTEQSDLSIHRSGAPPPPDVFSSFCNSVQTNFMEQPTDTSSP</sequence>
<dbReference type="InterPro" id="IPR012334">
    <property type="entry name" value="Pectin_lyas_fold"/>
</dbReference>
<dbReference type="SUPFAM" id="SSF51126">
    <property type="entry name" value="Pectin lyase-like"/>
    <property type="match status" value="1"/>
</dbReference>
<dbReference type="InterPro" id="IPR011050">
    <property type="entry name" value="Pectin_lyase_fold/virulence"/>
</dbReference>
<evidence type="ECO:0000256" key="2">
    <source>
        <dbReference type="SAM" id="Phobius"/>
    </source>
</evidence>
<proteinExistence type="predicted"/>